<evidence type="ECO:0000256" key="2">
    <source>
        <dbReference type="ARBA" id="ARBA00022525"/>
    </source>
</evidence>
<evidence type="ECO:0000256" key="3">
    <source>
        <dbReference type="ARBA" id="ARBA00022670"/>
    </source>
</evidence>
<dbReference type="InterPro" id="IPR009003">
    <property type="entry name" value="Peptidase_S1_PA"/>
</dbReference>
<dbReference type="InterPro" id="IPR033116">
    <property type="entry name" value="TRYPSIN_SER"/>
</dbReference>
<evidence type="ECO:0000313" key="9">
    <source>
        <dbReference type="Proteomes" id="UP000192223"/>
    </source>
</evidence>
<dbReference type="InParanoid" id="A0A1W4WVQ6"/>
<dbReference type="InterPro" id="IPR043504">
    <property type="entry name" value="Peptidase_S1_PA_chymotrypsin"/>
</dbReference>
<dbReference type="PROSITE" id="PS50240">
    <property type="entry name" value="TRYPSIN_DOM"/>
    <property type="match status" value="1"/>
</dbReference>
<dbReference type="PRINTS" id="PR00722">
    <property type="entry name" value="CHYMOTRYPSIN"/>
</dbReference>
<dbReference type="SMART" id="SM00020">
    <property type="entry name" value="Tryp_SPc"/>
    <property type="match status" value="1"/>
</dbReference>
<sequence>MAKCERSCSGGSAKSFCRHSSLAQAEQYTVSAGTNVNKGRELAAVEYTYSKLRQSANVWRNGTRRINDTLVAVVSCRTSVGARDERRRQDAVVLRRGQLLYDFTLVLSSSALQFLRVIEVETLEKIRANVINVTVLAGAERAGVDGVLVQAEELFIHPQYSEPPNTTNGGPDYDVGLIKLLQNLTFSDIIRSVQLIDANQQIAPGTNATLLGWGLQSENVNDSYNDVLQAVSVPVIAQDRCRSMLNLTEEYLTERMLCAGYDEGGKDSCSGDSGGPLVVNNTLIGIISWGRGCGREESPGVYTNVTAIRQYIRDTASL</sequence>
<evidence type="ECO:0000259" key="8">
    <source>
        <dbReference type="PROSITE" id="PS50240"/>
    </source>
</evidence>
<dbReference type="AlphaFoldDB" id="A0A1W4WVQ6"/>
<dbReference type="SUPFAM" id="SSF50494">
    <property type="entry name" value="Trypsin-like serine proteases"/>
    <property type="match status" value="1"/>
</dbReference>
<evidence type="ECO:0000256" key="7">
    <source>
        <dbReference type="ARBA" id="ARBA00024195"/>
    </source>
</evidence>
<dbReference type="InterPro" id="IPR001254">
    <property type="entry name" value="Trypsin_dom"/>
</dbReference>
<evidence type="ECO:0000256" key="5">
    <source>
        <dbReference type="ARBA" id="ARBA00022825"/>
    </source>
</evidence>
<proteinExistence type="inferred from homology"/>
<evidence type="ECO:0000256" key="1">
    <source>
        <dbReference type="ARBA" id="ARBA00004613"/>
    </source>
</evidence>
<comment type="similarity">
    <text evidence="7">Belongs to the peptidase S1 family. CLIP subfamily.</text>
</comment>
<dbReference type="Proteomes" id="UP000192223">
    <property type="component" value="Unplaced"/>
</dbReference>
<keyword evidence="2" id="KW-0964">Secreted</keyword>
<dbReference type="PANTHER" id="PTHR24264">
    <property type="entry name" value="TRYPSIN-RELATED"/>
    <property type="match status" value="1"/>
</dbReference>
<dbReference type="CDD" id="cd00190">
    <property type="entry name" value="Tryp_SPc"/>
    <property type="match status" value="1"/>
</dbReference>
<dbReference type="InterPro" id="IPR050127">
    <property type="entry name" value="Serine_Proteases_S1"/>
</dbReference>
<evidence type="ECO:0000256" key="4">
    <source>
        <dbReference type="ARBA" id="ARBA00022801"/>
    </source>
</evidence>
<keyword evidence="4" id="KW-0378">Hydrolase</keyword>
<evidence type="ECO:0000313" key="10">
    <source>
        <dbReference type="RefSeq" id="XP_018324140.2"/>
    </source>
</evidence>
<dbReference type="OrthoDB" id="10059102at2759"/>
<dbReference type="FunFam" id="2.40.10.10:FF:000002">
    <property type="entry name" value="Transmembrane protease serine"/>
    <property type="match status" value="1"/>
</dbReference>
<dbReference type="GO" id="GO:0006508">
    <property type="term" value="P:proteolysis"/>
    <property type="evidence" value="ECO:0007669"/>
    <property type="project" value="UniProtKB-KW"/>
</dbReference>
<dbReference type="PROSITE" id="PS00135">
    <property type="entry name" value="TRYPSIN_SER"/>
    <property type="match status" value="1"/>
</dbReference>
<reference evidence="10" key="1">
    <citation type="submission" date="2025-08" db="UniProtKB">
        <authorList>
            <consortium name="RefSeq"/>
        </authorList>
    </citation>
    <scope>IDENTIFICATION</scope>
    <source>
        <tissue evidence="10">Entire body</tissue>
    </source>
</reference>
<dbReference type="GO" id="GO:0005615">
    <property type="term" value="C:extracellular space"/>
    <property type="evidence" value="ECO:0007669"/>
    <property type="project" value="TreeGrafter"/>
</dbReference>
<name>A0A1W4WVQ6_AGRPL</name>
<dbReference type="STRING" id="224129.A0A1W4WVQ6"/>
<gene>
    <name evidence="10" type="primary">LOC108736279</name>
</gene>
<dbReference type="Gene3D" id="2.40.10.10">
    <property type="entry name" value="Trypsin-like serine proteases"/>
    <property type="match status" value="1"/>
</dbReference>
<dbReference type="InterPro" id="IPR001314">
    <property type="entry name" value="Peptidase_S1A"/>
</dbReference>
<dbReference type="RefSeq" id="XP_018324140.2">
    <property type="nucleotide sequence ID" value="XM_018468638.2"/>
</dbReference>
<accession>A0A1W4WVQ6</accession>
<keyword evidence="6" id="KW-1015">Disulfide bond</keyword>
<feature type="domain" description="Peptidase S1" evidence="8">
    <location>
        <begin position="97"/>
        <end position="317"/>
    </location>
</feature>
<organism evidence="9 10">
    <name type="scientific">Agrilus planipennis</name>
    <name type="common">Emerald ash borer</name>
    <name type="synonym">Agrilus marcopoli</name>
    <dbReference type="NCBI Taxonomy" id="224129"/>
    <lineage>
        <taxon>Eukaryota</taxon>
        <taxon>Metazoa</taxon>
        <taxon>Ecdysozoa</taxon>
        <taxon>Arthropoda</taxon>
        <taxon>Hexapoda</taxon>
        <taxon>Insecta</taxon>
        <taxon>Pterygota</taxon>
        <taxon>Neoptera</taxon>
        <taxon>Endopterygota</taxon>
        <taxon>Coleoptera</taxon>
        <taxon>Polyphaga</taxon>
        <taxon>Elateriformia</taxon>
        <taxon>Buprestoidea</taxon>
        <taxon>Buprestidae</taxon>
        <taxon>Agrilinae</taxon>
        <taxon>Agrilus</taxon>
    </lineage>
</organism>
<evidence type="ECO:0000256" key="6">
    <source>
        <dbReference type="ARBA" id="ARBA00023157"/>
    </source>
</evidence>
<protein>
    <submittedName>
        <fullName evidence="10">Trypsin-7-like</fullName>
    </submittedName>
</protein>
<dbReference type="Pfam" id="PF00089">
    <property type="entry name" value="Trypsin"/>
    <property type="match status" value="1"/>
</dbReference>
<dbReference type="PANTHER" id="PTHR24264:SF65">
    <property type="entry name" value="SRCR DOMAIN-CONTAINING PROTEIN"/>
    <property type="match status" value="1"/>
</dbReference>
<keyword evidence="5" id="KW-0720">Serine protease</keyword>
<dbReference type="GO" id="GO:0004252">
    <property type="term" value="F:serine-type endopeptidase activity"/>
    <property type="evidence" value="ECO:0007669"/>
    <property type="project" value="InterPro"/>
</dbReference>
<dbReference type="GeneID" id="108736279"/>
<comment type="subcellular location">
    <subcellularLocation>
        <location evidence="1">Secreted</location>
    </subcellularLocation>
</comment>
<dbReference type="KEGG" id="apln:108736279"/>
<keyword evidence="3" id="KW-0645">Protease</keyword>
<keyword evidence="9" id="KW-1185">Reference proteome</keyword>